<accession>A0ABR7N1J4</accession>
<evidence type="ECO:0000313" key="11">
    <source>
        <dbReference type="Proteomes" id="UP000606193"/>
    </source>
</evidence>
<dbReference type="InterPro" id="IPR025857">
    <property type="entry name" value="MacB_PCD"/>
</dbReference>
<keyword evidence="3 7" id="KW-0812">Transmembrane</keyword>
<dbReference type="Pfam" id="PF12704">
    <property type="entry name" value="MacB_PCD"/>
    <property type="match status" value="1"/>
</dbReference>
<evidence type="ECO:0000256" key="5">
    <source>
        <dbReference type="ARBA" id="ARBA00023136"/>
    </source>
</evidence>
<evidence type="ECO:0000256" key="1">
    <source>
        <dbReference type="ARBA" id="ARBA00004651"/>
    </source>
</evidence>
<keyword evidence="11" id="KW-1185">Reference proteome</keyword>
<keyword evidence="4 7" id="KW-1133">Transmembrane helix</keyword>
<keyword evidence="2" id="KW-1003">Cell membrane</keyword>
<dbReference type="InterPro" id="IPR003838">
    <property type="entry name" value="ABC3_permease_C"/>
</dbReference>
<feature type="transmembrane region" description="Helical" evidence="7">
    <location>
        <begin position="304"/>
        <end position="329"/>
    </location>
</feature>
<evidence type="ECO:0000256" key="7">
    <source>
        <dbReference type="SAM" id="Phobius"/>
    </source>
</evidence>
<evidence type="ECO:0000259" key="9">
    <source>
        <dbReference type="Pfam" id="PF12704"/>
    </source>
</evidence>
<dbReference type="InterPro" id="IPR050250">
    <property type="entry name" value="Macrolide_Exporter_MacB"/>
</dbReference>
<dbReference type="RefSeq" id="WP_249297697.1">
    <property type="nucleotide sequence ID" value="NZ_JACRSX010000005.1"/>
</dbReference>
<evidence type="ECO:0000256" key="3">
    <source>
        <dbReference type="ARBA" id="ARBA00022692"/>
    </source>
</evidence>
<dbReference type="EMBL" id="JACRSX010000005">
    <property type="protein sequence ID" value="MBC8562205.1"/>
    <property type="molecule type" value="Genomic_DNA"/>
</dbReference>
<protein>
    <submittedName>
        <fullName evidence="10">ABC transporter permease</fullName>
    </submittedName>
</protein>
<evidence type="ECO:0000313" key="10">
    <source>
        <dbReference type="EMBL" id="MBC8562205.1"/>
    </source>
</evidence>
<feature type="transmembrane region" description="Helical" evidence="7">
    <location>
        <begin position="21"/>
        <end position="41"/>
    </location>
</feature>
<dbReference type="PANTHER" id="PTHR30572:SF4">
    <property type="entry name" value="ABC TRANSPORTER PERMEASE YTRF"/>
    <property type="match status" value="1"/>
</dbReference>
<comment type="subcellular location">
    <subcellularLocation>
        <location evidence="1">Cell membrane</location>
        <topology evidence="1">Multi-pass membrane protein</topology>
    </subcellularLocation>
</comment>
<proteinExistence type="inferred from homology"/>
<dbReference type="PANTHER" id="PTHR30572">
    <property type="entry name" value="MEMBRANE COMPONENT OF TRANSPORTER-RELATED"/>
    <property type="match status" value="1"/>
</dbReference>
<reference evidence="10 11" key="1">
    <citation type="submission" date="2020-08" db="EMBL/GenBank/DDBJ databases">
        <title>Genome public.</title>
        <authorList>
            <person name="Liu C."/>
            <person name="Sun Q."/>
        </authorList>
    </citation>
    <scope>NUCLEOTIDE SEQUENCE [LARGE SCALE GENOMIC DNA]</scope>
    <source>
        <strain evidence="10 11">NSJ-37</strain>
    </source>
</reference>
<feature type="transmembrane region" description="Helical" evidence="7">
    <location>
        <begin position="391"/>
        <end position="411"/>
    </location>
</feature>
<feature type="domain" description="MacB-like periplasmic core" evidence="9">
    <location>
        <begin position="22"/>
        <end position="268"/>
    </location>
</feature>
<name>A0ABR7N1J4_9FIRM</name>
<evidence type="ECO:0000256" key="2">
    <source>
        <dbReference type="ARBA" id="ARBA00022475"/>
    </source>
</evidence>
<organism evidence="10 11">
    <name type="scientific">Jutongia huaianensis</name>
    <dbReference type="NCBI Taxonomy" id="2763668"/>
    <lineage>
        <taxon>Bacteria</taxon>
        <taxon>Bacillati</taxon>
        <taxon>Bacillota</taxon>
        <taxon>Clostridia</taxon>
        <taxon>Lachnospirales</taxon>
        <taxon>Lachnospiraceae</taxon>
        <taxon>Jutongia</taxon>
    </lineage>
</organism>
<evidence type="ECO:0000256" key="6">
    <source>
        <dbReference type="ARBA" id="ARBA00038076"/>
    </source>
</evidence>
<dbReference type="Pfam" id="PF02687">
    <property type="entry name" value="FtsX"/>
    <property type="match status" value="1"/>
</dbReference>
<sequence>MLIWENIKIACKALFSNKLRALLTMLGIIIGIGSVIAIMTVSESLTTSISDSFQEMGANNITVGLSAKSEEEEVRVDGMRFGAGNRNASITEDDRITDAMLQKMKKTFQNRISAVAISESAGSVTVEKDGDSASLNVSGVNKDYFRSDKVTLLAGRSIKKADLEGNKHVIMVSDQMVETLFDGDNESALWQKISLNIDGNYQDFYIVGVYQYESEGTVSDSSEDVTTNAYIPLTTAKEIMHSDDGYTQFTIVTDTSVSSVSDFADQIETFFTPYYMSNDNYEIATSTMESMTESMSEMIRTVSLAISLIAGISLLVGGIGVMNIMLVSITERTREIGTRKALGATNGSIRLQFIIESMVLCVVGGCLGIALGLILGSVAASVLGYSATTPVAAIMIAVLFSMVVGVFFGYYPANKAARLDPIEALRYE</sequence>
<dbReference type="Proteomes" id="UP000606193">
    <property type="component" value="Unassembled WGS sequence"/>
</dbReference>
<gene>
    <name evidence="10" type="ORF">H8704_06110</name>
</gene>
<evidence type="ECO:0000256" key="4">
    <source>
        <dbReference type="ARBA" id="ARBA00022989"/>
    </source>
</evidence>
<feature type="transmembrane region" description="Helical" evidence="7">
    <location>
        <begin position="358"/>
        <end position="385"/>
    </location>
</feature>
<feature type="domain" description="ABC3 transporter permease C-terminal" evidence="8">
    <location>
        <begin position="308"/>
        <end position="421"/>
    </location>
</feature>
<keyword evidence="5 7" id="KW-0472">Membrane</keyword>
<comment type="similarity">
    <text evidence="6">Belongs to the ABC-4 integral membrane protein family.</text>
</comment>
<comment type="caution">
    <text evidence="10">The sequence shown here is derived from an EMBL/GenBank/DDBJ whole genome shotgun (WGS) entry which is preliminary data.</text>
</comment>
<evidence type="ECO:0000259" key="8">
    <source>
        <dbReference type="Pfam" id="PF02687"/>
    </source>
</evidence>